<comment type="caution">
    <text evidence="1">The sequence shown here is derived from an EMBL/GenBank/DDBJ whole genome shotgun (WGS) entry which is preliminary data.</text>
</comment>
<dbReference type="Proteomes" id="UP000683925">
    <property type="component" value="Unassembled WGS sequence"/>
</dbReference>
<dbReference type="AlphaFoldDB" id="A0A8S1VJL7"/>
<proteinExistence type="predicted"/>
<dbReference type="InterPro" id="IPR018108">
    <property type="entry name" value="MCP_transmembrane"/>
</dbReference>
<sequence>MDAVLIGAIAGATTFLIKNLFDLAKTRSQTQGEFVAEGYYKRAYSGVINTLIKTSTSEGILDIQNQ</sequence>
<dbReference type="OrthoDB" id="6703404at2759"/>
<gene>
    <name evidence="1" type="ORF">POCTA_138.1.T0670062</name>
</gene>
<dbReference type="EMBL" id="CAJJDP010000066">
    <property type="protein sequence ID" value="CAD8176385.1"/>
    <property type="molecule type" value="Genomic_DNA"/>
</dbReference>
<evidence type="ECO:0000313" key="2">
    <source>
        <dbReference type="Proteomes" id="UP000683925"/>
    </source>
</evidence>
<accession>A0A8S1VJL7</accession>
<keyword evidence="2" id="KW-1185">Reference proteome</keyword>
<dbReference type="Pfam" id="PF00153">
    <property type="entry name" value="Mito_carr"/>
    <property type="match status" value="1"/>
</dbReference>
<name>A0A8S1VJL7_PAROT</name>
<evidence type="ECO:0000313" key="1">
    <source>
        <dbReference type="EMBL" id="CAD8176385.1"/>
    </source>
</evidence>
<reference evidence="1" key="1">
    <citation type="submission" date="2021-01" db="EMBL/GenBank/DDBJ databases">
        <authorList>
            <consortium name="Genoscope - CEA"/>
            <person name="William W."/>
        </authorList>
    </citation>
    <scope>NUCLEOTIDE SEQUENCE</scope>
</reference>
<organism evidence="1 2">
    <name type="scientific">Paramecium octaurelia</name>
    <dbReference type="NCBI Taxonomy" id="43137"/>
    <lineage>
        <taxon>Eukaryota</taxon>
        <taxon>Sar</taxon>
        <taxon>Alveolata</taxon>
        <taxon>Ciliophora</taxon>
        <taxon>Intramacronucleata</taxon>
        <taxon>Oligohymenophorea</taxon>
        <taxon>Peniculida</taxon>
        <taxon>Parameciidae</taxon>
        <taxon>Paramecium</taxon>
    </lineage>
</organism>
<protein>
    <submittedName>
        <fullName evidence="1">Uncharacterized protein</fullName>
    </submittedName>
</protein>